<evidence type="ECO:0000313" key="8">
    <source>
        <dbReference type="EMBL" id="KGN65954.1"/>
    </source>
</evidence>
<reference evidence="8 9" key="4">
    <citation type="journal article" date="2011" name="BMC Genomics">
        <title>RNA-Seq improves annotation of protein-coding genes in the cucumber genome.</title>
        <authorList>
            <person name="Li Z."/>
            <person name="Zhang Z."/>
            <person name="Yan P."/>
            <person name="Huang S."/>
            <person name="Fei Z."/>
            <person name="Lin K."/>
        </authorList>
    </citation>
    <scope>NUCLEOTIDE SEQUENCE [LARGE SCALE GENOMIC DNA]</scope>
    <source>
        <strain evidence="9">cv. 9930</strain>
    </source>
</reference>
<dbReference type="EMBL" id="CM002922">
    <property type="protein sequence ID" value="KGN65954.1"/>
    <property type="molecule type" value="Genomic_DNA"/>
</dbReference>
<dbReference type="Proteomes" id="UP000029981">
    <property type="component" value="Chromosome 1"/>
</dbReference>
<proteinExistence type="predicted"/>
<evidence type="ECO:0000256" key="6">
    <source>
        <dbReference type="SAM" id="MobiDB-lite"/>
    </source>
</evidence>
<dbReference type="eggNOG" id="ENOG502S03F">
    <property type="taxonomic scope" value="Eukaryota"/>
</dbReference>
<evidence type="ECO:0000256" key="1">
    <source>
        <dbReference type="ARBA" id="ARBA00004123"/>
    </source>
</evidence>
<dbReference type="InterPro" id="IPR036638">
    <property type="entry name" value="HLH_DNA-bd_sf"/>
</dbReference>
<evidence type="ECO:0000256" key="3">
    <source>
        <dbReference type="ARBA" id="ARBA00023125"/>
    </source>
</evidence>
<dbReference type="GO" id="GO:0006357">
    <property type="term" value="P:regulation of transcription by RNA polymerase II"/>
    <property type="evidence" value="ECO:0000318"/>
    <property type="project" value="GO_Central"/>
</dbReference>
<keyword evidence="3" id="KW-0238">DNA-binding</keyword>
<dbReference type="Pfam" id="PF00010">
    <property type="entry name" value="HLH"/>
    <property type="match status" value="1"/>
</dbReference>
<sequence>MAALTYYSNFYSPDPSPYYHHFHYFSPEFSPDLSYVPPPQLLNHPAAFDYVDDSLFYPTADTLLFDDALPFLFSDTYPCFSAPSVDEFLPVSSQFFPFDEFEFHCPKRQRAVFEHSFCCGGGVGDGNVGGGGSGAGAGFFPSPPPPPPPLAEVFSGPWDSRMDNAEMRNDCLKSQPSPAPSSHNNLSAQTIAARERRRKITVKTQELGELVPGGSKMNTAEMLNSAFKYVKFLQAQVAILQLKQETEQEGQETENLEILESTMIQEKLYSEEKCLVPKGFIQNLADFPEIQSHPSIFNSINKILHNSS</sequence>
<dbReference type="PROSITE" id="PS50888">
    <property type="entry name" value="BHLH"/>
    <property type="match status" value="1"/>
</dbReference>
<evidence type="ECO:0000256" key="2">
    <source>
        <dbReference type="ARBA" id="ARBA00023015"/>
    </source>
</evidence>
<keyword evidence="2" id="KW-0805">Transcription regulation</keyword>
<comment type="subcellular location">
    <subcellularLocation>
        <location evidence="1">Nucleus</location>
    </subcellularLocation>
</comment>
<dbReference type="GO" id="GO:0000981">
    <property type="term" value="F:DNA-binding transcription factor activity, RNA polymerase II-specific"/>
    <property type="evidence" value="ECO:0000318"/>
    <property type="project" value="GO_Central"/>
</dbReference>
<dbReference type="STRING" id="3659.A0A0A0LY56"/>
<dbReference type="OrthoDB" id="1921534at2759"/>
<dbReference type="SUPFAM" id="SSF47459">
    <property type="entry name" value="HLH, helix-loop-helix DNA-binding domain"/>
    <property type="match status" value="1"/>
</dbReference>
<feature type="domain" description="BHLH" evidence="7">
    <location>
        <begin position="184"/>
        <end position="233"/>
    </location>
</feature>
<dbReference type="InterPro" id="IPR011598">
    <property type="entry name" value="bHLH_dom"/>
</dbReference>
<dbReference type="KEGG" id="csv:101220022"/>
<keyword evidence="5" id="KW-0539">Nucleus</keyword>
<reference evidence="8 9" key="3">
    <citation type="journal article" date="2010" name="BMC Genomics">
        <title>Transcriptome sequencing and comparative analysis of cucumber flowers with different sex types.</title>
        <authorList>
            <person name="Guo S."/>
            <person name="Zheng Y."/>
            <person name="Joung J.G."/>
            <person name="Liu S."/>
            <person name="Zhang Z."/>
            <person name="Crasta O.R."/>
            <person name="Sobral B.W."/>
            <person name="Xu Y."/>
            <person name="Huang S."/>
            <person name="Fei Z."/>
        </authorList>
    </citation>
    <scope>NUCLEOTIDE SEQUENCE [LARGE SCALE GENOMIC DNA]</scope>
    <source>
        <strain evidence="9">cv. 9930</strain>
    </source>
</reference>
<reference evidence="8 9" key="1">
    <citation type="journal article" date="2009" name="Nat. Genet.">
        <title>The genome of the cucumber, Cucumis sativus L.</title>
        <authorList>
            <person name="Huang S."/>
            <person name="Li R."/>
            <person name="Zhang Z."/>
            <person name="Li L."/>
            <person name="Gu X."/>
            <person name="Fan W."/>
            <person name="Lucas W.J."/>
            <person name="Wang X."/>
            <person name="Xie B."/>
            <person name="Ni P."/>
            <person name="Ren Y."/>
            <person name="Zhu H."/>
            <person name="Li J."/>
            <person name="Lin K."/>
            <person name="Jin W."/>
            <person name="Fei Z."/>
            <person name="Li G."/>
            <person name="Staub J."/>
            <person name="Kilian A."/>
            <person name="van der Vossen E.A."/>
            <person name="Wu Y."/>
            <person name="Guo J."/>
            <person name="He J."/>
            <person name="Jia Z."/>
            <person name="Ren Y."/>
            <person name="Tian G."/>
            <person name="Lu Y."/>
            <person name="Ruan J."/>
            <person name="Qian W."/>
            <person name="Wang M."/>
            <person name="Huang Q."/>
            <person name="Li B."/>
            <person name="Xuan Z."/>
            <person name="Cao J."/>
            <person name="Asan"/>
            <person name="Wu Z."/>
            <person name="Zhang J."/>
            <person name="Cai Q."/>
            <person name="Bai Y."/>
            <person name="Zhao B."/>
            <person name="Han Y."/>
            <person name="Li Y."/>
            <person name="Li X."/>
            <person name="Wang S."/>
            <person name="Shi Q."/>
            <person name="Liu S."/>
            <person name="Cho W.K."/>
            <person name="Kim J.Y."/>
            <person name="Xu Y."/>
            <person name="Heller-Uszynska K."/>
            <person name="Miao H."/>
            <person name="Cheng Z."/>
            <person name="Zhang S."/>
            <person name="Wu J."/>
            <person name="Yang Y."/>
            <person name="Kang H."/>
            <person name="Li M."/>
            <person name="Liang H."/>
            <person name="Ren X."/>
            <person name="Shi Z."/>
            <person name="Wen M."/>
            <person name="Jian M."/>
            <person name="Yang H."/>
            <person name="Zhang G."/>
            <person name="Yang Z."/>
            <person name="Chen R."/>
            <person name="Liu S."/>
            <person name="Li J."/>
            <person name="Ma L."/>
            <person name="Liu H."/>
            <person name="Zhou Y."/>
            <person name="Zhao J."/>
            <person name="Fang X."/>
            <person name="Li G."/>
            <person name="Fang L."/>
            <person name="Li Y."/>
            <person name="Liu D."/>
            <person name="Zheng H."/>
            <person name="Zhang Y."/>
            <person name="Qin N."/>
            <person name="Li Z."/>
            <person name="Yang G."/>
            <person name="Yang S."/>
            <person name="Bolund L."/>
            <person name="Kristiansen K."/>
            <person name="Zheng H."/>
            <person name="Li S."/>
            <person name="Zhang X."/>
            <person name="Yang H."/>
            <person name="Wang J."/>
            <person name="Sun R."/>
            <person name="Zhang B."/>
            <person name="Jiang S."/>
            <person name="Wang J."/>
            <person name="Du Y."/>
            <person name="Li S."/>
        </authorList>
    </citation>
    <scope>NUCLEOTIDE SEQUENCE [LARGE SCALE GENOMIC DNA]</scope>
    <source>
        <strain evidence="9">cv. 9930</strain>
    </source>
</reference>
<dbReference type="GO" id="GO:0000978">
    <property type="term" value="F:RNA polymerase II cis-regulatory region sequence-specific DNA binding"/>
    <property type="evidence" value="ECO:0000318"/>
    <property type="project" value="GO_Central"/>
</dbReference>
<organism evidence="8 9">
    <name type="scientific">Cucumis sativus</name>
    <name type="common">Cucumber</name>
    <dbReference type="NCBI Taxonomy" id="3659"/>
    <lineage>
        <taxon>Eukaryota</taxon>
        <taxon>Viridiplantae</taxon>
        <taxon>Streptophyta</taxon>
        <taxon>Embryophyta</taxon>
        <taxon>Tracheophyta</taxon>
        <taxon>Spermatophyta</taxon>
        <taxon>Magnoliopsida</taxon>
        <taxon>eudicotyledons</taxon>
        <taxon>Gunneridae</taxon>
        <taxon>Pentapetalae</taxon>
        <taxon>rosids</taxon>
        <taxon>fabids</taxon>
        <taxon>Cucurbitales</taxon>
        <taxon>Cucurbitaceae</taxon>
        <taxon>Benincaseae</taxon>
        <taxon>Cucumis</taxon>
    </lineage>
</organism>
<dbReference type="AlphaFoldDB" id="A0A0A0LY56"/>
<evidence type="ECO:0000256" key="5">
    <source>
        <dbReference type="ARBA" id="ARBA00023242"/>
    </source>
</evidence>
<dbReference type="PANTHER" id="PTHR16223">
    <property type="entry name" value="TRANSCRIPTION FACTOR BHLH83-RELATED"/>
    <property type="match status" value="1"/>
</dbReference>
<accession>A0A0A0LY56</accession>
<evidence type="ECO:0000256" key="4">
    <source>
        <dbReference type="ARBA" id="ARBA00023163"/>
    </source>
</evidence>
<feature type="region of interest" description="Disordered" evidence="6">
    <location>
        <begin position="170"/>
        <end position="193"/>
    </location>
</feature>
<dbReference type="Gramene" id="KGN65954">
    <property type="protein sequence ID" value="KGN65954"/>
    <property type="gene ID" value="Csa_1G542450"/>
</dbReference>
<gene>
    <name evidence="8" type="ORF">Csa_1G542450</name>
</gene>
<reference evidence="8 9" key="2">
    <citation type="journal article" date="2009" name="PLoS ONE">
        <title>An integrated genetic and cytogenetic map of the cucumber genome.</title>
        <authorList>
            <person name="Ren Y."/>
            <person name="Zhang Z."/>
            <person name="Liu J."/>
            <person name="Staub J.E."/>
            <person name="Han Y."/>
            <person name="Cheng Z."/>
            <person name="Li X."/>
            <person name="Lu J."/>
            <person name="Miao H."/>
            <person name="Kang H."/>
            <person name="Xie B."/>
            <person name="Gu X."/>
            <person name="Wang X."/>
            <person name="Du Y."/>
            <person name="Jin W."/>
            <person name="Huang S."/>
        </authorList>
    </citation>
    <scope>NUCLEOTIDE SEQUENCE [LARGE SCALE GENOMIC DNA]</scope>
    <source>
        <strain evidence="9">cv. 9930</strain>
    </source>
</reference>
<evidence type="ECO:0000313" key="9">
    <source>
        <dbReference type="Proteomes" id="UP000029981"/>
    </source>
</evidence>
<dbReference type="GO" id="GO:0005634">
    <property type="term" value="C:nucleus"/>
    <property type="evidence" value="ECO:0000318"/>
    <property type="project" value="GO_Central"/>
</dbReference>
<protein>
    <recommendedName>
        <fullName evidence="7">BHLH domain-containing protein</fullName>
    </recommendedName>
</protein>
<dbReference type="Gene3D" id="4.10.280.10">
    <property type="entry name" value="Helix-loop-helix DNA-binding domain"/>
    <property type="match status" value="1"/>
</dbReference>
<dbReference type="GO" id="GO:0046983">
    <property type="term" value="F:protein dimerization activity"/>
    <property type="evidence" value="ECO:0007669"/>
    <property type="project" value="InterPro"/>
</dbReference>
<name>A0A0A0LY56_CUCSA</name>
<dbReference type="SMART" id="SM00353">
    <property type="entry name" value="HLH"/>
    <property type="match status" value="1"/>
</dbReference>
<keyword evidence="9" id="KW-1185">Reference proteome</keyword>
<dbReference type="PANTHER" id="PTHR16223:SF49">
    <property type="entry name" value="TRANSCRIPTION FACTOR BHLH52-RELATED"/>
    <property type="match status" value="1"/>
</dbReference>
<keyword evidence="4" id="KW-0804">Transcription</keyword>
<feature type="compositionally biased region" description="Polar residues" evidence="6">
    <location>
        <begin position="172"/>
        <end position="190"/>
    </location>
</feature>
<evidence type="ECO:0000259" key="7">
    <source>
        <dbReference type="PROSITE" id="PS50888"/>
    </source>
</evidence>
<dbReference type="InterPro" id="IPR045843">
    <property type="entry name" value="IND-like"/>
</dbReference>